<gene>
    <name evidence="1" type="ORF">OESDEN_17598</name>
</gene>
<reference evidence="1 2" key="1">
    <citation type="submission" date="2014-03" db="EMBL/GenBank/DDBJ databases">
        <title>Draft genome of the hookworm Oesophagostomum dentatum.</title>
        <authorList>
            <person name="Mitreva M."/>
        </authorList>
    </citation>
    <scope>NUCLEOTIDE SEQUENCE [LARGE SCALE GENOMIC DNA]</scope>
    <source>
        <strain evidence="1 2">OD-Hann</strain>
    </source>
</reference>
<dbReference type="AlphaFoldDB" id="A0A0B1SGR4"/>
<evidence type="ECO:0000313" key="1">
    <source>
        <dbReference type="EMBL" id="KHJ82707.1"/>
    </source>
</evidence>
<dbReference type="Gene3D" id="3.80.10.10">
    <property type="entry name" value="Ribonuclease Inhibitor"/>
    <property type="match status" value="1"/>
</dbReference>
<evidence type="ECO:0008006" key="3">
    <source>
        <dbReference type="Google" id="ProtNLM"/>
    </source>
</evidence>
<feature type="non-terminal residue" evidence="1">
    <location>
        <position position="1"/>
    </location>
</feature>
<organism evidence="1 2">
    <name type="scientific">Oesophagostomum dentatum</name>
    <name type="common">Nodular worm</name>
    <dbReference type="NCBI Taxonomy" id="61180"/>
    <lineage>
        <taxon>Eukaryota</taxon>
        <taxon>Metazoa</taxon>
        <taxon>Ecdysozoa</taxon>
        <taxon>Nematoda</taxon>
        <taxon>Chromadorea</taxon>
        <taxon>Rhabditida</taxon>
        <taxon>Rhabditina</taxon>
        <taxon>Rhabditomorpha</taxon>
        <taxon>Strongyloidea</taxon>
        <taxon>Strongylidae</taxon>
        <taxon>Oesophagostomum</taxon>
    </lineage>
</organism>
<name>A0A0B1SGR4_OESDE</name>
<dbReference type="InterPro" id="IPR032675">
    <property type="entry name" value="LRR_dom_sf"/>
</dbReference>
<proteinExistence type="predicted"/>
<evidence type="ECO:0000313" key="2">
    <source>
        <dbReference type="Proteomes" id="UP000053660"/>
    </source>
</evidence>
<protein>
    <recommendedName>
        <fullName evidence="3">Leucine Rich repeat-containing domain protein</fullName>
    </recommendedName>
</protein>
<dbReference type="SUPFAM" id="SSF52058">
    <property type="entry name" value="L domain-like"/>
    <property type="match status" value="1"/>
</dbReference>
<dbReference type="Proteomes" id="UP000053660">
    <property type="component" value="Unassembled WGS sequence"/>
</dbReference>
<sequence length="68" mass="7964">LQSFQLEDWQVFDELVDLPQLNLVYLENNPFSEAQDYRAKAIRLLPQITRLDATHCRDPWILKAPVPA</sequence>
<dbReference type="OrthoDB" id="7451790at2759"/>
<keyword evidence="2" id="KW-1185">Reference proteome</keyword>
<dbReference type="EMBL" id="KN577640">
    <property type="protein sequence ID" value="KHJ82707.1"/>
    <property type="molecule type" value="Genomic_DNA"/>
</dbReference>
<accession>A0A0B1SGR4</accession>